<name>A0ABR3FVH1_9AGAR</name>
<keyword evidence="1" id="KW-0238">DNA-binding</keyword>
<dbReference type="Gene3D" id="1.10.30.10">
    <property type="entry name" value="High mobility group box domain"/>
    <property type="match status" value="1"/>
</dbReference>
<feature type="region of interest" description="Disordered" evidence="2">
    <location>
        <begin position="100"/>
        <end position="124"/>
    </location>
</feature>
<comment type="caution">
    <text evidence="4">The sequence shown here is derived from an EMBL/GenBank/DDBJ whole genome shotgun (WGS) entry which is preliminary data.</text>
</comment>
<evidence type="ECO:0000256" key="1">
    <source>
        <dbReference type="PROSITE-ProRule" id="PRU00267"/>
    </source>
</evidence>
<reference evidence="4 5" key="1">
    <citation type="submission" date="2024-02" db="EMBL/GenBank/DDBJ databases">
        <title>A draft genome for the cacao thread blight pathogen Marasmius crinis-equi.</title>
        <authorList>
            <person name="Cohen S.P."/>
            <person name="Baruah I.K."/>
            <person name="Amoako-Attah I."/>
            <person name="Bukari Y."/>
            <person name="Meinhardt L.W."/>
            <person name="Bailey B.A."/>
        </authorList>
    </citation>
    <scope>NUCLEOTIDE SEQUENCE [LARGE SCALE GENOMIC DNA]</scope>
    <source>
        <strain evidence="4 5">GH-76</strain>
    </source>
</reference>
<accession>A0ABR3FVH1</accession>
<protein>
    <recommendedName>
        <fullName evidence="3">HMG box domain-containing protein</fullName>
    </recommendedName>
</protein>
<evidence type="ECO:0000256" key="2">
    <source>
        <dbReference type="SAM" id="MobiDB-lite"/>
    </source>
</evidence>
<dbReference type="EMBL" id="JBAHYK010000057">
    <property type="protein sequence ID" value="KAL0579503.1"/>
    <property type="molecule type" value="Genomic_DNA"/>
</dbReference>
<dbReference type="InterPro" id="IPR036910">
    <property type="entry name" value="HMG_box_dom_sf"/>
</dbReference>
<dbReference type="SMART" id="SM00398">
    <property type="entry name" value="HMG"/>
    <property type="match status" value="1"/>
</dbReference>
<dbReference type="CDD" id="cd01389">
    <property type="entry name" value="HMG-box_ROX1-like"/>
    <property type="match status" value="1"/>
</dbReference>
<dbReference type="InterPro" id="IPR009071">
    <property type="entry name" value="HMG_box_dom"/>
</dbReference>
<evidence type="ECO:0000313" key="4">
    <source>
        <dbReference type="EMBL" id="KAL0579503.1"/>
    </source>
</evidence>
<keyword evidence="5" id="KW-1185">Reference proteome</keyword>
<keyword evidence="1" id="KW-0539">Nucleus</keyword>
<dbReference type="PROSITE" id="PS50118">
    <property type="entry name" value="HMG_BOX_2"/>
    <property type="match status" value="1"/>
</dbReference>
<feature type="DNA-binding region" description="HMG box" evidence="1">
    <location>
        <begin position="9"/>
        <end position="75"/>
    </location>
</feature>
<feature type="compositionally biased region" description="Polar residues" evidence="2">
    <location>
        <begin position="115"/>
        <end position="124"/>
    </location>
</feature>
<dbReference type="SUPFAM" id="SSF47095">
    <property type="entry name" value="HMG-box"/>
    <property type="match status" value="1"/>
</dbReference>
<organism evidence="4 5">
    <name type="scientific">Marasmius crinis-equi</name>
    <dbReference type="NCBI Taxonomy" id="585013"/>
    <lineage>
        <taxon>Eukaryota</taxon>
        <taxon>Fungi</taxon>
        <taxon>Dikarya</taxon>
        <taxon>Basidiomycota</taxon>
        <taxon>Agaricomycotina</taxon>
        <taxon>Agaricomycetes</taxon>
        <taxon>Agaricomycetidae</taxon>
        <taxon>Agaricales</taxon>
        <taxon>Marasmiineae</taxon>
        <taxon>Marasmiaceae</taxon>
        <taxon>Marasmius</taxon>
    </lineage>
</organism>
<sequence>MSKAKETKIPRPRNAWIIFLAGFCEQMGRGKVRGQRASQAAAKVWDKMTEEQKVVYEEKAKIELQEHQMKYPGYVYTPARAGSGSGKKARMQTSKMEVVKEAQKDESDSGFGSRRASSMISESDSTVYLSPSPEFISPALRPQSLNQAFQSHSFTSMNTFDPLDFSYDFTQEANNTDDVSMSLPLAPIIPTSPYCPSMPAYDLNATQVFLTTDVNDNVDYWIENPRYFEDQNVPEYYFTQEPTYPTLQLDENHLLSHMYATQFSTPNEYWITDPQYYEDQPDRPECYVAQEPVYPTLQLDENHLLSQYMNNHDQEFYGQTPKLDDSCYIDFPSLAEFTFDLNLDSLDIPPFPDADVPFELNAGLPFEIPEWVLNLEPSVYA</sequence>
<proteinExistence type="predicted"/>
<dbReference type="Proteomes" id="UP001465976">
    <property type="component" value="Unassembled WGS sequence"/>
</dbReference>
<evidence type="ECO:0000259" key="3">
    <source>
        <dbReference type="PROSITE" id="PS50118"/>
    </source>
</evidence>
<feature type="domain" description="HMG box" evidence="3">
    <location>
        <begin position="9"/>
        <end position="75"/>
    </location>
</feature>
<evidence type="ECO:0000313" key="5">
    <source>
        <dbReference type="Proteomes" id="UP001465976"/>
    </source>
</evidence>
<gene>
    <name evidence="4" type="ORF">V5O48_002487</name>
</gene>
<dbReference type="Pfam" id="PF00505">
    <property type="entry name" value="HMG_box"/>
    <property type="match status" value="1"/>
</dbReference>